<accession>A0ABW3D0R6</accession>
<dbReference type="PROSITE" id="PS51257">
    <property type="entry name" value="PROKAR_LIPOPROTEIN"/>
    <property type="match status" value="1"/>
</dbReference>
<keyword evidence="4" id="KW-1185">Reference proteome</keyword>
<evidence type="ECO:0000256" key="1">
    <source>
        <dbReference type="ARBA" id="ARBA00006865"/>
    </source>
</evidence>
<dbReference type="Pfam" id="PF00722">
    <property type="entry name" value="Glyco_hydro_16"/>
    <property type="match status" value="1"/>
</dbReference>
<comment type="caution">
    <text evidence="3">The sequence shown here is derived from an EMBL/GenBank/DDBJ whole genome shotgun (WGS) entry which is preliminary data.</text>
</comment>
<dbReference type="Proteomes" id="UP001596978">
    <property type="component" value="Unassembled WGS sequence"/>
</dbReference>
<dbReference type="InterPro" id="IPR000757">
    <property type="entry name" value="Beta-glucanase-like"/>
</dbReference>
<evidence type="ECO:0000313" key="4">
    <source>
        <dbReference type="Proteomes" id="UP001596978"/>
    </source>
</evidence>
<protein>
    <submittedName>
        <fullName evidence="3">Family 16 glycosylhydrolase</fullName>
    </submittedName>
</protein>
<dbReference type="PANTHER" id="PTHR10963:SF55">
    <property type="entry name" value="GLYCOSIDE HYDROLASE FAMILY 16 PROTEIN"/>
    <property type="match status" value="1"/>
</dbReference>
<comment type="similarity">
    <text evidence="1">Belongs to the glycosyl hydrolase 16 family.</text>
</comment>
<dbReference type="Gene3D" id="2.60.120.200">
    <property type="match status" value="1"/>
</dbReference>
<dbReference type="PROSITE" id="PS51762">
    <property type="entry name" value="GH16_2"/>
    <property type="match status" value="1"/>
</dbReference>
<organism evidence="3 4">
    <name type="scientific">Sungkyunkwania multivorans</name>
    <dbReference type="NCBI Taxonomy" id="1173618"/>
    <lineage>
        <taxon>Bacteria</taxon>
        <taxon>Pseudomonadati</taxon>
        <taxon>Bacteroidota</taxon>
        <taxon>Flavobacteriia</taxon>
        <taxon>Flavobacteriales</taxon>
        <taxon>Flavobacteriaceae</taxon>
        <taxon>Sungkyunkwania</taxon>
    </lineage>
</organism>
<dbReference type="RefSeq" id="WP_386408458.1">
    <property type="nucleotide sequence ID" value="NZ_JBHTJH010000017.1"/>
</dbReference>
<name>A0ABW3D0R6_9FLAO</name>
<dbReference type="InterPro" id="IPR013320">
    <property type="entry name" value="ConA-like_dom_sf"/>
</dbReference>
<proteinExistence type="inferred from homology"/>
<sequence>MNNSFKYDNIKTFLHQPFFLFMFLGLLGCETDESQTVTTFNTLIMADEFDTEGAPNPSLWNYDIGRGPNNDGWGNQELQYYTDRPENIRVQNGFLLITAKEESFEGSNYTSARILTKGLFEQQYGRFEARIRLPYGKGYWPAFWLLGSNIDEVGWPQCGEIDVMENAGASPTVVSSAVHGPGYNAGLAITKKYDFENERVDTKFHIYGIEWSPGNINFYVDDVLYNTITPEDVTGEWVFDNGSFYILLNLAVGGVFDGPPNAETVFPQTMVVDYVRVYR</sequence>
<dbReference type="InterPro" id="IPR050546">
    <property type="entry name" value="Glycosyl_Hydrlase_16"/>
</dbReference>
<dbReference type="PANTHER" id="PTHR10963">
    <property type="entry name" value="GLYCOSYL HYDROLASE-RELATED"/>
    <property type="match status" value="1"/>
</dbReference>
<evidence type="ECO:0000313" key="3">
    <source>
        <dbReference type="EMBL" id="MFD0862897.1"/>
    </source>
</evidence>
<gene>
    <name evidence="3" type="ORF">ACFQ1M_11845</name>
</gene>
<reference evidence="4" key="1">
    <citation type="journal article" date="2019" name="Int. J. Syst. Evol. Microbiol.">
        <title>The Global Catalogue of Microorganisms (GCM) 10K type strain sequencing project: providing services to taxonomists for standard genome sequencing and annotation.</title>
        <authorList>
            <consortium name="The Broad Institute Genomics Platform"/>
            <consortium name="The Broad Institute Genome Sequencing Center for Infectious Disease"/>
            <person name="Wu L."/>
            <person name="Ma J."/>
        </authorList>
    </citation>
    <scope>NUCLEOTIDE SEQUENCE [LARGE SCALE GENOMIC DNA]</scope>
    <source>
        <strain evidence="4">CCUG 62952</strain>
    </source>
</reference>
<evidence type="ECO:0000259" key="2">
    <source>
        <dbReference type="PROSITE" id="PS51762"/>
    </source>
</evidence>
<feature type="domain" description="GH16" evidence="2">
    <location>
        <begin position="49"/>
        <end position="279"/>
    </location>
</feature>
<dbReference type="CDD" id="cd08023">
    <property type="entry name" value="GH16_laminarinase_like"/>
    <property type="match status" value="1"/>
</dbReference>
<dbReference type="SUPFAM" id="SSF49899">
    <property type="entry name" value="Concanavalin A-like lectins/glucanases"/>
    <property type="match status" value="1"/>
</dbReference>
<dbReference type="EMBL" id="JBHTJH010000017">
    <property type="protein sequence ID" value="MFD0862897.1"/>
    <property type="molecule type" value="Genomic_DNA"/>
</dbReference>